<geneLocation type="mitochondrion" evidence="1"/>
<organism evidence="1">
    <name type="scientific">Utricularia reniformis</name>
    <dbReference type="NCBI Taxonomy" id="192314"/>
    <lineage>
        <taxon>Eukaryota</taxon>
        <taxon>Viridiplantae</taxon>
        <taxon>Streptophyta</taxon>
        <taxon>Embryophyta</taxon>
        <taxon>Tracheophyta</taxon>
        <taxon>Spermatophyta</taxon>
        <taxon>Magnoliopsida</taxon>
        <taxon>eudicotyledons</taxon>
        <taxon>Gunneridae</taxon>
        <taxon>Pentapetalae</taxon>
        <taxon>asterids</taxon>
        <taxon>lamiids</taxon>
        <taxon>Lamiales</taxon>
        <taxon>Lentibulariaceae</taxon>
        <taxon>Utricularia</taxon>
    </lineage>
</organism>
<protein>
    <submittedName>
        <fullName evidence="1">Uncharacterized protein</fullName>
    </submittedName>
</protein>
<accession>A0A1Y0B2D1</accession>
<keyword evidence="1" id="KW-0496">Mitochondrion</keyword>
<reference evidence="1" key="1">
    <citation type="submission" date="2017-03" db="EMBL/GenBank/DDBJ databases">
        <title>The mitochondrial genome of the carnivorous plant Utricularia reniformis (Lentibulariaceae): structure, comparative analysis and evolutionary landmarks.</title>
        <authorList>
            <person name="Silva S.R."/>
            <person name="Alvarenga D.O."/>
            <person name="Michael T.P."/>
            <person name="Miranda V.F.O."/>
            <person name="Varani A.M."/>
        </authorList>
    </citation>
    <scope>NUCLEOTIDE SEQUENCE</scope>
</reference>
<proteinExistence type="predicted"/>
<sequence length="32" mass="3976">MTICVFNERKFFSPWRVRFRLSLDIKQGHSIY</sequence>
<gene>
    <name evidence="1" type="ORF">AEK19_MT1349</name>
</gene>
<name>A0A1Y0B2D1_9LAMI</name>
<dbReference type="AlphaFoldDB" id="A0A1Y0B2D1"/>
<dbReference type="EMBL" id="KY774314">
    <property type="protein sequence ID" value="ART31548.1"/>
    <property type="molecule type" value="Genomic_DNA"/>
</dbReference>
<evidence type="ECO:0000313" key="1">
    <source>
        <dbReference type="EMBL" id="ART31548.1"/>
    </source>
</evidence>